<dbReference type="CDD" id="cd00200">
    <property type="entry name" value="WD40"/>
    <property type="match status" value="1"/>
</dbReference>
<dbReference type="Pfam" id="PF00400">
    <property type="entry name" value="WD40"/>
    <property type="match status" value="6"/>
</dbReference>
<keyword evidence="7" id="KW-1185">Reference proteome</keyword>
<reference evidence="6 7" key="1">
    <citation type="submission" date="2014-06" db="EMBL/GenBank/DDBJ databases">
        <authorList>
            <person name="Swart Estienne"/>
        </authorList>
    </citation>
    <scope>NUCLEOTIDE SEQUENCE [LARGE SCALE GENOMIC DNA]</scope>
    <source>
        <strain evidence="6 7">130c</strain>
    </source>
</reference>
<dbReference type="InterPro" id="IPR051242">
    <property type="entry name" value="WD-EF-hand_domain"/>
</dbReference>
<evidence type="ECO:0000256" key="2">
    <source>
        <dbReference type="ARBA" id="ARBA00022737"/>
    </source>
</evidence>
<dbReference type="SMART" id="SM00320">
    <property type="entry name" value="WD40"/>
    <property type="match status" value="12"/>
</dbReference>
<keyword evidence="1 3" id="KW-0853">WD repeat</keyword>
<dbReference type="OrthoDB" id="1068471at2759"/>
<dbReference type="PANTHER" id="PTHR44324">
    <property type="entry name" value="WD40 REPEAT DOMAIN 95"/>
    <property type="match status" value="1"/>
</dbReference>
<dbReference type="InterPro" id="IPR036322">
    <property type="entry name" value="WD40_repeat_dom_sf"/>
</dbReference>
<feature type="compositionally biased region" description="Low complexity" evidence="5">
    <location>
        <begin position="1"/>
        <end position="14"/>
    </location>
</feature>
<feature type="region of interest" description="Disordered" evidence="5">
    <location>
        <begin position="457"/>
        <end position="488"/>
    </location>
</feature>
<evidence type="ECO:0000313" key="6">
    <source>
        <dbReference type="EMBL" id="CDW72145.1"/>
    </source>
</evidence>
<dbReference type="PROSITE" id="PS50082">
    <property type="entry name" value="WD_REPEATS_2"/>
    <property type="match status" value="5"/>
</dbReference>
<feature type="compositionally biased region" description="Basic residues" evidence="5">
    <location>
        <begin position="466"/>
        <end position="477"/>
    </location>
</feature>
<proteinExistence type="predicted"/>
<evidence type="ECO:0000313" key="7">
    <source>
        <dbReference type="Proteomes" id="UP000039865"/>
    </source>
</evidence>
<feature type="region of interest" description="Disordered" evidence="5">
    <location>
        <begin position="1"/>
        <end position="28"/>
    </location>
</feature>
<dbReference type="PANTHER" id="PTHR44324:SF4">
    <property type="entry name" value="WD40 REPEAT DOMAIN 95"/>
    <property type="match status" value="1"/>
</dbReference>
<dbReference type="InterPro" id="IPR001680">
    <property type="entry name" value="WD40_rpt"/>
</dbReference>
<feature type="compositionally biased region" description="Basic and acidic residues" evidence="5">
    <location>
        <begin position="478"/>
        <end position="488"/>
    </location>
</feature>
<feature type="repeat" description="WD" evidence="3">
    <location>
        <begin position="404"/>
        <end position="431"/>
    </location>
</feature>
<dbReference type="InterPro" id="IPR015943">
    <property type="entry name" value="WD40/YVTN_repeat-like_dom_sf"/>
</dbReference>
<keyword evidence="4" id="KW-0175">Coiled coil</keyword>
<dbReference type="OMA" id="FTKEISH"/>
<dbReference type="PROSITE" id="PS50294">
    <property type="entry name" value="WD_REPEATS_REGION"/>
    <property type="match status" value="2"/>
</dbReference>
<dbReference type="InterPro" id="IPR020472">
    <property type="entry name" value="WD40_PAC1"/>
</dbReference>
<protein>
    <submittedName>
        <fullName evidence="6">Cyclic nucleotide-binding domain containing protein</fullName>
    </submittedName>
</protein>
<dbReference type="InParanoid" id="A0A077ZS10"/>
<dbReference type="PROSITE" id="PS00678">
    <property type="entry name" value="WD_REPEATS_1"/>
    <property type="match status" value="2"/>
</dbReference>
<accession>A0A077ZS10</accession>
<dbReference type="InterPro" id="IPR019775">
    <property type="entry name" value="WD40_repeat_CS"/>
</dbReference>
<dbReference type="Proteomes" id="UP000039865">
    <property type="component" value="Unassembled WGS sequence"/>
</dbReference>
<organism evidence="6 7">
    <name type="scientific">Stylonychia lemnae</name>
    <name type="common">Ciliate</name>
    <dbReference type="NCBI Taxonomy" id="5949"/>
    <lineage>
        <taxon>Eukaryota</taxon>
        <taxon>Sar</taxon>
        <taxon>Alveolata</taxon>
        <taxon>Ciliophora</taxon>
        <taxon>Intramacronucleata</taxon>
        <taxon>Spirotrichea</taxon>
        <taxon>Stichotrichia</taxon>
        <taxon>Sporadotrichida</taxon>
        <taxon>Oxytrichidae</taxon>
        <taxon>Stylonychinae</taxon>
        <taxon>Stylonychia</taxon>
    </lineage>
</organism>
<dbReference type="SUPFAM" id="SSF50978">
    <property type="entry name" value="WD40 repeat-like"/>
    <property type="match status" value="3"/>
</dbReference>
<keyword evidence="2" id="KW-0677">Repeat</keyword>
<dbReference type="AlphaFoldDB" id="A0A077ZS10"/>
<sequence>MNKNQGGKNSQQQQPVGNAPNSFFDGEQAAKKHPIFDAMVKNFSQMAYINSSGKGLELYPQVRTSTIIQQYKQSEESEEDHLEDGNGGDLGDYDGEYGQGNKKKKKKRHGDMFKKKDDVNEADIENLYSADPNKLDLINNLNSIKLLAISEAFEKFPNEAVDVDQFVKIMKEVLEDTKLTTREEFIQDLVDLFYRANKSHGETIKFEDLTSYLIEHEIDQFKNIGNMNMNYFESEITDQTTHNNYIEKIFYFQQIDKVILYEQNMRFMRIYDGLTMRNEMDISCPGVILAIEFAPDKNAICVSLSDRSILFYDAGSATYKIIRKIHVPSTQKCLCYVKRKRTLFSAGTDGAIFAWNMEKIFSNDFVEDEALREKEKREFDYKLYITERTPWFVGDIILCVVDLPNINFLATGSYDKQIKLWDLRNNLIESKNDHDEKNSAKTSNQNFGQMSLLKKSTLGSNDNKRNTKKTQHSNFRKNTKEENKNYNDDLMDDFAKEPTKVLIGHSKAVREIAYSERHKILVSCGFDFEVFVWNPYCEKYIIKLDGHESPLVGVNCPANLNVFITCDTKGMVKVWNINDYSCVQTFYVSNVIQVTSLRVIPKHRRLVCGSRVFKVFEYTKPFTPEFSDDHPILCAKFSPIRFEIYIAGERSIKIWNAKEGKPVRVLKNIFESDITCMEFDKNHRKLIAGDHLGRVKVFDLLSGVMINELEGHDPQDGEISFIGYGDNDNTIISCGWDRVIKIHMDEKQELKSPRENVLRGKKNCHKKDIICGDYSHNLGLIATGSRDHSVRIWDYERVKYEEEITSHSSEVVIVKFIKPFPLLLTADSSGQLYVWVTKPHAKAKQCLVSWRNMFTLQKMCPITSVDSYYDQKNGTFLLIVGDEMGYIRVQDLSSILQEFALKPVDIVSNNHKRNPWRVLPIEKAESEMMDFNDAASDMSSNYDQAENEVIPLLKEGQFRQVAQWKAHNDIIKSISYIAETDSAIIFSAGMDKMAKIWNLKGELQGILRQGYMLKQNYLWNFPLDTYRLDIDKRQTGVQNMLNDIRKKRDDERSLKKAALQNSQLKAGKTTLGFAGAQVMGMGSSFVSRDPGFATAQPNNNSFLGQTKLNYGGAYGQEEMMGTDEHSQKVQRLLEKVRRMVQSNNSTQTGFPGGKKVTYGGVQGYPQGGGYNPNDTSFQSQQQNSRRIGPFSFDIDDEIDTEILTSDEVYKDLKELESILDKDKDKITVTSRQFGRAKKKTSKRMF</sequence>
<evidence type="ECO:0000256" key="4">
    <source>
        <dbReference type="SAM" id="Coils"/>
    </source>
</evidence>
<dbReference type="Gene3D" id="2.130.10.10">
    <property type="entry name" value="YVTN repeat-like/Quinoprotein amine dehydrogenase"/>
    <property type="match status" value="4"/>
</dbReference>
<feature type="repeat" description="WD" evidence="3">
    <location>
        <begin position="502"/>
        <end position="534"/>
    </location>
</feature>
<feature type="coiled-coil region" evidence="4">
    <location>
        <begin position="921"/>
        <end position="948"/>
    </location>
</feature>
<dbReference type="EMBL" id="CCKQ01001041">
    <property type="protein sequence ID" value="CDW72145.1"/>
    <property type="molecule type" value="Genomic_DNA"/>
</dbReference>
<dbReference type="PRINTS" id="PR00320">
    <property type="entry name" value="GPROTEINBRPT"/>
</dbReference>
<feature type="repeat" description="WD" evidence="3">
    <location>
        <begin position="964"/>
        <end position="1000"/>
    </location>
</feature>
<evidence type="ECO:0000256" key="3">
    <source>
        <dbReference type="PROSITE-ProRule" id="PRU00221"/>
    </source>
</evidence>
<feature type="repeat" description="WD" evidence="3">
    <location>
        <begin position="762"/>
        <end position="803"/>
    </location>
</feature>
<name>A0A077ZS10_STYLE</name>
<evidence type="ECO:0000256" key="1">
    <source>
        <dbReference type="ARBA" id="ARBA00022574"/>
    </source>
</evidence>
<feature type="repeat" description="WD" evidence="3">
    <location>
        <begin position="544"/>
        <end position="585"/>
    </location>
</feature>
<evidence type="ECO:0000256" key="5">
    <source>
        <dbReference type="SAM" id="MobiDB-lite"/>
    </source>
</evidence>
<feature type="region of interest" description="Disordered" evidence="5">
    <location>
        <begin position="71"/>
        <end position="112"/>
    </location>
</feature>
<gene>
    <name evidence="6" type="primary">Contig13975.g14911</name>
    <name evidence="6" type="ORF">STYLEM_1099</name>
</gene>